<dbReference type="PRINTS" id="PR00739">
    <property type="entry name" value="GLHYDRLASE26"/>
</dbReference>
<dbReference type="Gene3D" id="3.20.20.80">
    <property type="entry name" value="Glycosidases"/>
    <property type="match status" value="1"/>
</dbReference>
<feature type="active site" description="Nucleophile" evidence="4">
    <location>
        <position position="311"/>
    </location>
</feature>
<keyword evidence="5" id="KW-0812">Transmembrane</keyword>
<dbReference type="PIRSF" id="PIRSF018168">
    <property type="entry name" value="Mannan-1_4-beta-mannosidase"/>
    <property type="match status" value="1"/>
</dbReference>
<dbReference type="EMBL" id="CP134537">
    <property type="protein sequence ID" value="WNH09309.1"/>
    <property type="molecule type" value="Genomic_DNA"/>
</dbReference>
<feature type="active site" description="Proton donor" evidence="4">
    <location>
        <position position="206"/>
    </location>
</feature>
<evidence type="ECO:0000259" key="6">
    <source>
        <dbReference type="PROSITE" id="PS51764"/>
    </source>
</evidence>
<keyword evidence="3 4" id="KW-0326">Glycosidase</keyword>
<evidence type="ECO:0000256" key="2">
    <source>
        <dbReference type="ARBA" id="ARBA00022801"/>
    </source>
</evidence>
<name>A0ABY9XTP8_9FLAO</name>
<comment type="similarity">
    <text evidence="1 4">Belongs to the glycosyl hydrolase 26 family.</text>
</comment>
<organism evidence="7 8">
    <name type="scientific">Thalassobellus suaedae</name>
    <dbReference type="NCBI Taxonomy" id="3074124"/>
    <lineage>
        <taxon>Bacteria</taxon>
        <taxon>Pseudomonadati</taxon>
        <taxon>Bacteroidota</taxon>
        <taxon>Flavobacteriia</taxon>
        <taxon>Flavobacteriales</taxon>
        <taxon>Flavobacteriaceae</taxon>
        <taxon>Thalassobellus</taxon>
    </lineage>
</organism>
<protein>
    <submittedName>
        <fullName evidence="7">Glycosyl hydrolase</fullName>
    </submittedName>
</protein>
<dbReference type="Proteomes" id="UP001302806">
    <property type="component" value="Chromosome"/>
</dbReference>
<evidence type="ECO:0000313" key="8">
    <source>
        <dbReference type="Proteomes" id="UP001302806"/>
    </source>
</evidence>
<dbReference type="InterPro" id="IPR022790">
    <property type="entry name" value="GH26_dom"/>
</dbReference>
<dbReference type="InterPro" id="IPR017853">
    <property type="entry name" value="GH"/>
</dbReference>
<dbReference type="SUPFAM" id="SSF51445">
    <property type="entry name" value="(Trans)glycosidases"/>
    <property type="match status" value="1"/>
</dbReference>
<dbReference type="GO" id="GO:0016787">
    <property type="term" value="F:hydrolase activity"/>
    <property type="evidence" value="ECO:0007669"/>
    <property type="project" value="UniProtKB-KW"/>
</dbReference>
<feature type="transmembrane region" description="Helical" evidence="5">
    <location>
        <begin position="13"/>
        <end position="33"/>
    </location>
</feature>
<evidence type="ECO:0000256" key="5">
    <source>
        <dbReference type="SAM" id="Phobius"/>
    </source>
</evidence>
<dbReference type="Pfam" id="PF02156">
    <property type="entry name" value="Glyco_hydro_26"/>
    <property type="match status" value="1"/>
</dbReference>
<dbReference type="InterPro" id="IPR000805">
    <property type="entry name" value="Glyco_hydro_26"/>
</dbReference>
<dbReference type="PANTHER" id="PTHR40079">
    <property type="entry name" value="MANNAN ENDO-1,4-BETA-MANNOSIDASE E-RELATED"/>
    <property type="match status" value="1"/>
</dbReference>
<sequence>MHRTYKTYNFKKCLIKILIMGFIAIFNSCKPFYNTVYKKPQLVDTKASKQVKILHKKLFYLSKEGFAIGHQDATAYGIGWKQSDFPNMIKSDVNDILDDFPAVYGFDIGGIEKGKTNNLDGVPFDTMRALMIDAYSKGGIITVSWHADNPKTNGDSWDRTPAVQEIIGDGKLVEKYESWLSKVAVFLKSIKYKGKAIPIIFRPHHEMNGDWFWWGNPNCNSLEYMQLWRNTIYSLRDKYHVHNLIYVYAPNKLNPNDNYVDYYPGDTFVDILGIDIYDFQNSVEFSNAIANDLKIVKNIATEKSKLYALTETGVNKSEGVNWFIQELVPDQNWFTKVLYPNIENSGISWILFWRNGNEGEQYMPNKGHKSEADFKIFAKEPKALFLKDINRLKL</sequence>
<reference evidence="7 8" key="1">
    <citation type="submission" date="2023-09" db="EMBL/GenBank/DDBJ databases">
        <title>Thalassobella suaedae gen. nov., sp. nov., a marine bacterium of the family Flavobacteriaceae isolated from a halophyte Suaeda japonica.</title>
        <authorList>
            <person name="Lee S.Y."/>
            <person name="Hwang C.Y."/>
        </authorList>
    </citation>
    <scope>NUCLEOTIDE SEQUENCE [LARGE SCALE GENOMIC DNA]</scope>
    <source>
        <strain evidence="7 8">HL-DH14</strain>
    </source>
</reference>
<keyword evidence="2 4" id="KW-0378">Hydrolase</keyword>
<evidence type="ECO:0000256" key="4">
    <source>
        <dbReference type="PROSITE-ProRule" id="PRU01100"/>
    </source>
</evidence>
<evidence type="ECO:0000256" key="1">
    <source>
        <dbReference type="ARBA" id="ARBA00007754"/>
    </source>
</evidence>
<feature type="domain" description="GH26" evidence="6">
    <location>
        <begin position="49"/>
        <end position="387"/>
    </location>
</feature>
<keyword evidence="5" id="KW-0472">Membrane</keyword>
<dbReference type="InterPro" id="IPR016714">
    <property type="entry name" value="MANB/E"/>
</dbReference>
<evidence type="ECO:0000313" key="7">
    <source>
        <dbReference type="EMBL" id="WNH09309.1"/>
    </source>
</evidence>
<gene>
    <name evidence="7" type="ORF">RHP51_00720</name>
</gene>
<accession>A0ABY9XTP8</accession>
<dbReference type="RefSeq" id="WP_415865806.1">
    <property type="nucleotide sequence ID" value="NZ_CP134537.1"/>
</dbReference>
<keyword evidence="5" id="KW-1133">Transmembrane helix</keyword>
<dbReference type="PANTHER" id="PTHR40079:SF4">
    <property type="entry name" value="GH26 DOMAIN-CONTAINING PROTEIN-RELATED"/>
    <property type="match status" value="1"/>
</dbReference>
<dbReference type="PROSITE" id="PS51764">
    <property type="entry name" value="GH26"/>
    <property type="match status" value="1"/>
</dbReference>
<evidence type="ECO:0000256" key="3">
    <source>
        <dbReference type="ARBA" id="ARBA00023295"/>
    </source>
</evidence>
<proteinExistence type="inferred from homology"/>